<organism evidence="1 2">
    <name type="scientific">Clarias magur</name>
    <name type="common">Asian catfish</name>
    <name type="synonym">Macropteronotus magur</name>
    <dbReference type="NCBI Taxonomy" id="1594786"/>
    <lineage>
        <taxon>Eukaryota</taxon>
        <taxon>Metazoa</taxon>
        <taxon>Chordata</taxon>
        <taxon>Craniata</taxon>
        <taxon>Vertebrata</taxon>
        <taxon>Euteleostomi</taxon>
        <taxon>Actinopterygii</taxon>
        <taxon>Neopterygii</taxon>
        <taxon>Teleostei</taxon>
        <taxon>Ostariophysi</taxon>
        <taxon>Siluriformes</taxon>
        <taxon>Clariidae</taxon>
        <taxon>Clarias</taxon>
    </lineage>
</organism>
<evidence type="ECO:0000313" key="2">
    <source>
        <dbReference type="Proteomes" id="UP000727407"/>
    </source>
</evidence>
<comment type="caution">
    <text evidence="1">The sequence shown here is derived from an EMBL/GenBank/DDBJ whole genome shotgun (WGS) entry which is preliminary data.</text>
</comment>
<protein>
    <submittedName>
        <fullName evidence="1">Uncharacterized protein</fullName>
    </submittedName>
</protein>
<proteinExistence type="predicted"/>
<accession>A0A8J5CGE9</accession>
<dbReference type="Proteomes" id="UP000727407">
    <property type="component" value="Unassembled WGS sequence"/>
</dbReference>
<sequence>MSETGQKYNQTRTHALFSLLRSMISYSFLVKGITHGLLSLQWTPCLGFCQDLLAYLTSKSCPCSDSLHSLRGKICQPIYALKSCLFSKLSKPFAPYWLLSIVGGQNLDGLIMTKKKANNHSRVCTVNHFLIFDG</sequence>
<dbReference type="EMBL" id="QNUK01000001">
    <property type="protein sequence ID" value="KAF5910226.1"/>
    <property type="molecule type" value="Genomic_DNA"/>
</dbReference>
<evidence type="ECO:0000313" key="1">
    <source>
        <dbReference type="EMBL" id="KAF5910226.1"/>
    </source>
</evidence>
<dbReference type="AlphaFoldDB" id="A0A8J5CGE9"/>
<name>A0A8J5CGE9_CLAMG</name>
<keyword evidence="2" id="KW-1185">Reference proteome</keyword>
<reference evidence="1" key="1">
    <citation type="submission" date="2020-07" db="EMBL/GenBank/DDBJ databases">
        <title>Clarias magur genome sequencing, assembly and annotation.</title>
        <authorList>
            <person name="Kushwaha B."/>
            <person name="Kumar R."/>
            <person name="Das P."/>
            <person name="Joshi C.G."/>
            <person name="Kumar D."/>
            <person name="Nagpure N.S."/>
            <person name="Pandey M."/>
            <person name="Agarwal S."/>
            <person name="Srivastava S."/>
            <person name="Singh M."/>
            <person name="Sahoo L."/>
            <person name="Jayasankar P."/>
            <person name="Meher P.K."/>
            <person name="Koringa P.G."/>
            <person name="Iquebal M.A."/>
            <person name="Das S.P."/>
            <person name="Bit A."/>
            <person name="Patnaik S."/>
            <person name="Patel N."/>
            <person name="Shah T.M."/>
            <person name="Hinsu A."/>
            <person name="Jena J.K."/>
        </authorList>
    </citation>
    <scope>NUCLEOTIDE SEQUENCE</scope>
    <source>
        <strain evidence="1">CIFAMagur01</strain>
        <tissue evidence="1">Testis</tissue>
    </source>
</reference>
<gene>
    <name evidence="1" type="ORF">DAT39_000202</name>
</gene>